<dbReference type="Proteomes" id="UP000218103">
    <property type="component" value="Chromosome 1"/>
</dbReference>
<protein>
    <submittedName>
        <fullName evidence="1">Uncharacterized protein</fullName>
    </submittedName>
</protein>
<name>A0ABN5CVA4_BURCE</name>
<dbReference type="RefSeq" id="WP_027786696.1">
    <property type="nucleotide sequence ID" value="NZ_BCNU01000034.1"/>
</dbReference>
<gene>
    <name evidence="1" type="ORF">CO711_04665</name>
</gene>
<evidence type="ECO:0000313" key="1">
    <source>
        <dbReference type="EMBL" id="ATF76802.1"/>
    </source>
</evidence>
<keyword evidence="2" id="KW-1185">Reference proteome</keyword>
<dbReference type="EMBL" id="CP023518">
    <property type="protein sequence ID" value="ATF76802.1"/>
    <property type="molecule type" value="Genomic_DNA"/>
</dbReference>
<sequence>MSLICIRLDQTKQTVSGCLARFGQNPPFDTDTKIADDRITDKGDTLVDASGDKGNAAQIALGISQAFRARPPRAHARFFVRLIAELVCF</sequence>
<accession>A0ABN5CVA4</accession>
<evidence type="ECO:0000313" key="2">
    <source>
        <dbReference type="Proteomes" id="UP000218103"/>
    </source>
</evidence>
<reference evidence="2" key="1">
    <citation type="submission" date="2017-09" db="EMBL/GenBank/DDBJ databases">
        <title>FDA dAtabase for Regulatory Grade micrObial Sequences (FDA-ARGOS): Supporting development and validation of Infectious Disease Dx tests.</title>
        <authorList>
            <person name="Minogue T."/>
            <person name="Wolcott M."/>
            <person name="Wasieloski L."/>
            <person name="Aguilar W."/>
            <person name="Moore D."/>
            <person name="Tallon L.J."/>
            <person name="Sadzewicz L."/>
            <person name="Ott S."/>
            <person name="Zhao X."/>
            <person name="Nagaraj S."/>
            <person name="Vavikolanu K."/>
            <person name="Aluvathingal J."/>
            <person name="Nadendla S."/>
            <person name="Sichtig H."/>
        </authorList>
    </citation>
    <scope>NUCLEOTIDE SEQUENCE [LARGE SCALE GENOMIC DNA]</scope>
    <source>
        <strain evidence="2">FDAARGOS_388</strain>
    </source>
</reference>
<organism evidence="1 2">
    <name type="scientific">Burkholderia cepacia</name>
    <name type="common">Pseudomonas cepacia</name>
    <dbReference type="NCBI Taxonomy" id="292"/>
    <lineage>
        <taxon>Bacteria</taxon>
        <taxon>Pseudomonadati</taxon>
        <taxon>Pseudomonadota</taxon>
        <taxon>Betaproteobacteria</taxon>
        <taxon>Burkholderiales</taxon>
        <taxon>Burkholderiaceae</taxon>
        <taxon>Burkholderia</taxon>
        <taxon>Burkholderia cepacia complex</taxon>
    </lineage>
</organism>
<proteinExistence type="predicted"/>